<dbReference type="GO" id="GO:0006915">
    <property type="term" value="P:apoptotic process"/>
    <property type="evidence" value="ECO:0007669"/>
    <property type="project" value="TreeGrafter"/>
</dbReference>
<dbReference type="EMBL" id="CAJNOL010000665">
    <property type="protein sequence ID" value="CAF1158341.1"/>
    <property type="molecule type" value="Genomic_DNA"/>
</dbReference>
<evidence type="ECO:0000256" key="2">
    <source>
        <dbReference type="ARBA" id="ARBA00022490"/>
    </source>
</evidence>
<gene>
    <name evidence="7" type="ORF">JXQ802_LOCUS22117</name>
    <name evidence="6" type="ORF">PYM288_LOCUS7956</name>
</gene>
<keyword evidence="2" id="KW-0963">Cytoplasm</keyword>
<feature type="compositionally biased region" description="Polar residues" evidence="5">
    <location>
        <begin position="456"/>
        <end position="467"/>
    </location>
</feature>
<dbReference type="EMBL" id="CAJNOH010000102">
    <property type="protein sequence ID" value="CAF0869205.1"/>
    <property type="molecule type" value="Genomic_DNA"/>
</dbReference>
<keyword evidence="3" id="KW-0206">Cytoskeleton</keyword>
<dbReference type="PANTHER" id="PTHR31183:SF2">
    <property type="entry name" value="TRICHOPLEIN KERATIN FILAMENT-BINDING PROTEIN"/>
    <property type="match status" value="1"/>
</dbReference>
<feature type="compositionally biased region" description="Basic and acidic residues" evidence="5">
    <location>
        <begin position="1"/>
        <end position="14"/>
    </location>
</feature>
<keyword evidence="8" id="KW-1185">Reference proteome</keyword>
<dbReference type="AlphaFoldDB" id="A0A814TE77"/>
<protein>
    <recommendedName>
        <fullName evidence="9">Trichoplein keratin filament-binding protein</fullName>
    </recommendedName>
</protein>
<comment type="subcellular location">
    <subcellularLocation>
        <location evidence="1">Cytoplasm</location>
        <location evidence="1">Cytoskeleton</location>
    </subcellularLocation>
</comment>
<evidence type="ECO:0000313" key="8">
    <source>
        <dbReference type="Proteomes" id="UP000663870"/>
    </source>
</evidence>
<feature type="region of interest" description="Disordered" evidence="5">
    <location>
        <begin position="1"/>
        <end position="22"/>
    </location>
</feature>
<evidence type="ECO:0000256" key="1">
    <source>
        <dbReference type="ARBA" id="ARBA00004245"/>
    </source>
</evidence>
<sequence>MIQRQQEIETEKNTAKPQTTTYVNAQTRYNSAHSKLASPISGTLSDDALRIEQEKQDKSNRLQQRRTHLSAILEAEKTKYQNELASTRQSSRESMPYMKIGDNSLHSAHETERQTIIHEKNNKHGTINNPSLCSIEQQKLENLQPEYWSEQHNERHLVQEEEEEEEENNVKYQQELRHDLYEQDKQEENKRTNRIQQLKIILQQQMDELKQKEEKSEILKQEEEHLFREQSQLDQHEEERKQIEKCHIQKDDRHPLLRQHKIKFHKRSKEIQEHLELDMKILESIAHVDNENYLKQSEQREPLRQNALNMLKQFQQQMKFEKEKEQELDGMFPEEIAKQWSRREQEWNREKESREKLIRQIIDKRHEQIMEKLQILKEQQQEIYERQRILIDDMQQARKYDLIEQQKQAKEREEKKQNSSRQISILEQERTHSRLELEKQDTMKSEDKKQMHDSVQKPQASITTTTVEPKFYGRRRVNWN</sequence>
<dbReference type="Proteomes" id="UP000663854">
    <property type="component" value="Unassembled WGS sequence"/>
</dbReference>
<feature type="compositionally biased region" description="Basic and acidic residues" evidence="5">
    <location>
        <begin position="408"/>
        <end position="417"/>
    </location>
</feature>
<comment type="caution">
    <text evidence="7">The sequence shown here is derived from an EMBL/GenBank/DDBJ whole genome shotgun (WGS) entry which is preliminary data.</text>
</comment>
<evidence type="ECO:0000313" key="7">
    <source>
        <dbReference type="EMBL" id="CAF1158341.1"/>
    </source>
</evidence>
<evidence type="ECO:0000256" key="3">
    <source>
        <dbReference type="ARBA" id="ARBA00023212"/>
    </source>
</evidence>
<dbReference type="InterPro" id="IPR043596">
    <property type="entry name" value="CFAP53/TCHP"/>
</dbReference>
<evidence type="ECO:0000256" key="4">
    <source>
        <dbReference type="SAM" id="Coils"/>
    </source>
</evidence>
<organism evidence="7 8">
    <name type="scientific">Rotaria sordida</name>
    <dbReference type="NCBI Taxonomy" id="392033"/>
    <lineage>
        <taxon>Eukaryota</taxon>
        <taxon>Metazoa</taxon>
        <taxon>Spiralia</taxon>
        <taxon>Gnathifera</taxon>
        <taxon>Rotifera</taxon>
        <taxon>Eurotatoria</taxon>
        <taxon>Bdelloidea</taxon>
        <taxon>Philodinida</taxon>
        <taxon>Philodinidae</taxon>
        <taxon>Rotaria</taxon>
    </lineage>
</organism>
<dbReference type="PANTHER" id="PTHR31183">
    <property type="entry name" value="TRICHOPLEIN KERATIN FILAMENT-BINDING PROTEIN FAMILY MEMBER"/>
    <property type="match status" value="1"/>
</dbReference>
<dbReference type="Proteomes" id="UP000663870">
    <property type="component" value="Unassembled WGS sequence"/>
</dbReference>
<feature type="coiled-coil region" evidence="4">
    <location>
        <begin position="155"/>
        <end position="246"/>
    </location>
</feature>
<accession>A0A814TE77</accession>
<feature type="compositionally biased region" description="Basic and acidic residues" evidence="5">
    <location>
        <begin position="427"/>
        <end position="455"/>
    </location>
</feature>
<dbReference type="GO" id="GO:0045095">
    <property type="term" value="C:keratin filament"/>
    <property type="evidence" value="ECO:0007669"/>
    <property type="project" value="TreeGrafter"/>
</dbReference>
<keyword evidence="4" id="KW-0175">Coiled coil</keyword>
<reference evidence="7" key="1">
    <citation type="submission" date="2021-02" db="EMBL/GenBank/DDBJ databases">
        <authorList>
            <person name="Nowell W R."/>
        </authorList>
    </citation>
    <scope>NUCLEOTIDE SEQUENCE</scope>
</reference>
<evidence type="ECO:0000313" key="6">
    <source>
        <dbReference type="EMBL" id="CAF0869205.1"/>
    </source>
</evidence>
<evidence type="ECO:0008006" key="9">
    <source>
        <dbReference type="Google" id="ProtNLM"/>
    </source>
</evidence>
<proteinExistence type="predicted"/>
<evidence type="ECO:0000256" key="5">
    <source>
        <dbReference type="SAM" id="MobiDB-lite"/>
    </source>
</evidence>
<name>A0A814TE77_9BILA</name>
<feature type="region of interest" description="Disordered" evidence="5">
    <location>
        <begin position="408"/>
        <end position="480"/>
    </location>
</feature>